<feature type="transmembrane region" description="Helical" evidence="7">
    <location>
        <begin position="116"/>
        <end position="138"/>
    </location>
</feature>
<dbReference type="PANTHER" id="PTHR33932:SF4">
    <property type="entry name" value="NA(+)_H(+) ANTIPORTER SUBUNIT B"/>
    <property type="match status" value="1"/>
</dbReference>
<evidence type="ECO:0000256" key="6">
    <source>
        <dbReference type="ARBA" id="ARBA00023136"/>
    </source>
</evidence>
<keyword evidence="3" id="KW-1003">Cell membrane</keyword>
<evidence type="ECO:0000256" key="1">
    <source>
        <dbReference type="ARBA" id="ARBA00004651"/>
    </source>
</evidence>
<name>A0A250IEJ7_9BACT</name>
<comment type="subcellular location">
    <subcellularLocation>
        <location evidence="1">Cell membrane</location>
        <topology evidence="1">Multi-pass membrane protein</topology>
    </subcellularLocation>
</comment>
<dbReference type="InterPro" id="IPR050622">
    <property type="entry name" value="CPA3_antiporter_subunitB"/>
</dbReference>
<accession>A0A250IEJ7</accession>
<sequence length="255" mass="26199">MNPRARGALFGVGAVGLGLSLLAAVRGLPAMDQGHSAYGDAVNATTVPLRQTVNAVAAVTFDYRGFDTLGEEFILFAAVMGVTLLLRERRTEEDSGLRGGMRVGAEPPGTTDALRVWTLAQVAPGLLLGLYVVVHGHLSPGGGFQGGVVLAGAAALVFLAGASWRTRRLNPMALLDGLEGLGVAGFAGVGLLGMLLAGQEFLRNVLPLGTRGELPSAGQVPLLNGFVGLAVSAGIILILAELLDQTLVDRRKGDA</sequence>
<feature type="transmembrane region" description="Helical" evidence="7">
    <location>
        <begin position="222"/>
        <end position="243"/>
    </location>
</feature>
<feature type="domain" description="Na+/H+ antiporter MnhB subunit-related protein" evidence="8">
    <location>
        <begin position="122"/>
        <end position="236"/>
    </location>
</feature>
<feature type="transmembrane region" description="Helical" evidence="7">
    <location>
        <begin position="183"/>
        <end position="202"/>
    </location>
</feature>
<keyword evidence="6 7" id="KW-0472">Membrane</keyword>
<dbReference type="AlphaFoldDB" id="A0A250IEJ7"/>
<evidence type="ECO:0000313" key="9">
    <source>
        <dbReference type="EMBL" id="ATB29668.1"/>
    </source>
</evidence>
<comment type="similarity">
    <text evidence="2">Belongs to the CPA3 antiporters (TC 2.A.63) subunit B family.</text>
</comment>
<dbReference type="PANTHER" id="PTHR33932">
    <property type="entry name" value="NA(+)/H(+) ANTIPORTER SUBUNIT B"/>
    <property type="match status" value="1"/>
</dbReference>
<evidence type="ECO:0000256" key="2">
    <source>
        <dbReference type="ARBA" id="ARBA00009425"/>
    </source>
</evidence>
<evidence type="ECO:0000259" key="8">
    <source>
        <dbReference type="Pfam" id="PF04039"/>
    </source>
</evidence>
<evidence type="ECO:0000256" key="7">
    <source>
        <dbReference type="SAM" id="Phobius"/>
    </source>
</evidence>
<keyword evidence="4 7" id="KW-0812">Transmembrane</keyword>
<keyword evidence="10" id="KW-1185">Reference proteome</keyword>
<protein>
    <submittedName>
        <fullName evidence="9">Sodium:proton antiporter</fullName>
    </submittedName>
</protein>
<evidence type="ECO:0000256" key="3">
    <source>
        <dbReference type="ARBA" id="ARBA00022475"/>
    </source>
</evidence>
<keyword evidence="5 7" id="KW-1133">Transmembrane helix</keyword>
<reference evidence="9 10" key="1">
    <citation type="submission" date="2017-06" db="EMBL/GenBank/DDBJ databases">
        <authorList>
            <person name="Kim H.J."/>
            <person name="Triplett B.A."/>
        </authorList>
    </citation>
    <scope>NUCLEOTIDE SEQUENCE [LARGE SCALE GENOMIC DNA]</scope>
    <source>
        <strain evidence="9 10">DSM 14713</strain>
    </source>
</reference>
<evidence type="ECO:0000256" key="4">
    <source>
        <dbReference type="ARBA" id="ARBA00022692"/>
    </source>
</evidence>
<proteinExistence type="inferred from homology"/>
<dbReference type="RefSeq" id="WP_095978207.1">
    <property type="nucleotide sequence ID" value="NZ_CP022163.1"/>
</dbReference>
<dbReference type="EMBL" id="CP022163">
    <property type="protein sequence ID" value="ATB29668.1"/>
    <property type="molecule type" value="Genomic_DNA"/>
</dbReference>
<evidence type="ECO:0000256" key="5">
    <source>
        <dbReference type="ARBA" id="ARBA00022989"/>
    </source>
</evidence>
<feature type="transmembrane region" description="Helical" evidence="7">
    <location>
        <begin position="69"/>
        <end position="86"/>
    </location>
</feature>
<evidence type="ECO:0000313" key="10">
    <source>
        <dbReference type="Proteomes" id="UP000217289"/>
    </source>
</evidence>
<dbReference type="Pfam" id="PF04039">
    <property type="entry name" value="MnhB"/>
    <property type="match status" value="1"/>
</dbReference>
<dbReference type="InterPro" id="IPR007182">
    <property type="entry name" value="MnhB"/>
</dbReference>
<feature type="transmembrane region" description="Helical" evidence="7">
    <location>
        <begin position="144"/>
        <end position="162"/>
    </location>
</feature>
<dbReference type="OrthoDB" id="2085045at2"/>
<dbReference type="Proteomes" id="UP000217289">
    <property type="component" value="Chromosome"/>
</dbReference>
<dbReference type="KEGG" id="mbd:MEBOL_003123"/>
<gene>
    <name evidence="9" type="ORF">MEBOL_003123</name>
</gene>
<dbReference type="GO" id="GO:0005886">
    <property type="term" value="C:plasma membrane"/>
    <property type="evidence" value="ECO:0007669"/>
    <property type="project" value="UniProtKB-SubCell"/>
</dbReference>
<organism evidence="9 10">
    <name type="scientific">Melittangium boletus DSM 14713</name>
    <dbReference type="NCBI Taxonomy" id="1294270"/>
    <lineage>
        <taxon>Bacteria</taxon>
        <taxon>Pseudomonadati</taxon>
        <taxon>Myxococcota</taxon>
        <taxon>Myxococcia</taxon>
        <taxon>Myxococcales</taxon>
        <taxon>Cystobacterineae</taxon>
        <taxon>Archangiaceae</taxon>
        <taxon>Melittangium</taxon>
    </lineage>
</organism>